<dbReference type="Gene3D" id="3.90.1140.10">
    <property type="entry name" value="Cyclic phosphodiesterase"/>
    <property type="match status" value="1"/>
</dbReference>
<dbReference type="AlphaFoldDB" id="W0AML6"/>
<protein>
    <recommendedName>
        <fullName evidence="3">2'-5' RNA ligase</fullName>
    </recommendedName>
</protein>
<name>W0AML6_9SPHN</name>
<dbReference type="SUPFAM" id="SSF55144">
    <property type="entry name" value="LigT-like"/>
    <property type="match status" value="1"/>
</dbReference>
<dbReference type="eggNOG" id="COG1514">
    <property type="taxonomic scope" value="Bacteria"/>
</dbReference>
<dbReference type="EMBL" id="CP006644">
    <property type="protein sequence ID" value="AHE56955.1"/>
    <property type="molecule type" value="Genomic_DNA"/>
</dbReference>
<sequence length="180" mass="20512">MSHTVRYRYLLFAHLSSTARDACAFARDRFVRPAKPVSDPRLHMTIARLAERDDPDPLIGPRVVEAFQGVELPGFDIGLDRIRMNPDIAMLQGKGNRPALVPLRQPVRDRLPRAGILPYISRTEPHVTLGYEIGRNDCQPIEPIRWIADRLDLVESWAGRTVHRTLASWPLVNRQLSFGF</sequence>
<keyword evidence="2" id="KW-1185">Reference proteome</keyword>
<dbReference type="HOGENOM" id="CLU_081251_2_0_5"/>
<dbReference type="OrthoDB" id="7770344at2"/>
<gene>
    <name evidence="1" type="ORF">NX02_26830</name>
</gene>
<organism evidence="1 2">
    <name type="scientific">Sphingomonas sanxanigenens DSM 19645 = NX02</name>
    <dbReference type="NCBI Taxonomy" id="1123269"/>
    <lineage>
        <taxon>Bacteria</taxon>
        <taxon>Pseudomonadati</taxon>
        <taxon>Pseudomonadota</taxon>
        <taxon>Alphaproteobacteria</taxon>
        <taxon>Sphingomonadales</taxon>
        <taxon>Sphingomonadaceae</taxon>
        <taxon>Sphingomonas</taxon>
    </lineage>
</organism>
<reference evidence="1 2" key="1">
    <citation type="submission" date="2013-07" db="EMBL/GenBank/DDBJ databases">
        <title>Completed genome of Sphingomonas sanxanigenens NX02.</title>
        <authorList>
            <person name="Ma T."/>
            <person name="Huang H."/>
            <person name="Wu M."/>
            <person name="Li X."/>
            <person name="Li G."/>
        </authorList>
    </citation>
    <scope>NUCLEOTIDE SEQUENCE [LARGE SCALE GENOMIC DNA]</scope>
    <source>
        <strain evidence="1 2">NX02</strain>
    </source>
</reference>
<evidence type="ECO:0000313" key="1">
    <source>
        <dbReference type="EMBL" id="AHE56955.1"/>
    </source>
</evidence>
<evidence type="ECO:0008006" key="3">
    <source>
        <dbReference type="Google" id="ProtNLM"/>
    </source>
</evidence>
<dbReference type="STRING" id="1123269.NX02_26830"/>
<dbReference type="RefSeq" id="WP_025295052.1">
    <property type="nucleotide sequence ID" value="NZ_CP006644.1"/>
</dbReference>
<accession>W0AML6</accession>
<dbReference type="PATRIC" id="fig|1123269.5.peg.5262"/>
<evidence type="ECO:0000313" key="2">
    <source>
        <dbReference type="Proteomes" id="UP000018851"/>
    </source>
</evidence>
<dbReference type="Proteomes" id="UP000018851">
    <property type="component" value="Chromosome"/>
</dbReference>
<dbReference type="KEGG" id="ssan:NX02_26830"/>
<proteinExistence type="predicted"/>
<dbReference type="InterPro" id="IPR009097">
    <property type="entry name" value="Cyclic_Pdiesterase"/>
</dbReference>